<keyword evidence="4" id="KW-0804">Transcription</keyword>
<feature type="domain" description="RNA polymerase sigma factor 70 region 4 type 2" evidence="7">
    <location>
        <begin position="154"/>
        <end position="205"/>
    </location>
</feature>
<keyword evidence="2" id="KW-0805">Transcription regulation</keyword>
<dbReference type="Pfam" id="PF08281">
    <property type="entry name" value="Sigma70_r4_2"/>
    <property type="match status" value="1"/>
</dbReference>
<evidence type="ECO:0000313" key="8">
    <source>
        <dbReference type="EMBL" id="QAY67813.1"/>
    </source>
</evidence>
<dbReference type="InterPro" id="IPR013325">
    <property type="entry name" value="RNA_pol_sigma_r2"/>
</dbReference>
<evidence type="ECO:0000313" key="9">
    <source>
        <dbReference type="Proteomes" id="UP000293568"/>
    </source>
</evidence>
<dbReference type="Gene3D" id="1.10.10.10">
    <property type="entry name" value="Winged helix-like DNA-binding domain superfamily/Winged helix DNA-binding domain"/>
    <property type="match status" value="1"/>
</dbReference>
<feature type="domain" description="RNA polymerase sigma-70 region 2" evidence="6">
    <location>
        <begin position="41"/>
        <end position="108"/>
    </location>
</feature>
<dbReference type="SUPFAM" id="SSF88946">
    <property type="entry name" value="Sigma2 domain of RNA polymerase sigma factors"/>
    <property type="match status" value="1"/>
</dbReference>
<dbReference type="PANTHER" id="PTHR43133">
    <property type="entry name" value="RNA POLYMERASE ECF-TYPE SIGMA FACTO"/>
    <property type="match status" value="1"/>
</dbReference>
<dbReference type="InterPro" id="IPR014284">
    <property type="entry name" value="RNA_pol_sigma-70_dom"/>
</dbReference>
<organism evidence="8 9">
    <name type="scientific">Paenibacillus protaetiae</name>
    <dbReference type="NCBI Taxonomy" id="2509456"/>
    <lineage>
        <taxon>Bacteria</taxon>
        <taxon>Bacillati</taxon>
        <taxon>Bacillota</taxon>
        <taxon>Bacilli</taxon>
        <taxon>Bacillales</taxon>
        <taxon>Paenibacillaceae</taxon>
        <taxon>Paenibacillus</taxon>
    </lineage>
</organism>
<evidence type="ECO:0000256" key="4">
    <source>
        <dbReference type="ARBA" id="ARBA00023163"/>
    </source>
</evidence>
<evidence type="ECO:0000259" key="7">
    <source>
        <dbReference type="Pfam" id="PF08281"/>
    </source>
</evidence>
<dbReference type="GO" id="GO:0003677">
    <property type="term" value="F:DNA binding"/>
    <property type="evidence" value="ECO:0007669"/>
    <property type="project" value="InterPro"/>
</dbReference>
<evidence type="ECO:0000256" key="3">
    <source>
        <dbReference type="ARBA" id="ARBA00023082"/>
    </source>
</evidence>
<keyword evidence="3" id="KW-0731">Sigma factor</keyword>
<dbReference type="AlphaFoldDB" id="A0A4P6EZR8"/>
<dbReference type="Pfam" id="PF04542">
    <property type="entry name" value="Sigma70_r2"/>
    <property type="match status" value="1"/>
</dbReference>
<dbReference type="GO" id="GO:0016987">
    <property type="term" value="F:sigma factor activity"/>
    <property type="evidence" value="ECO:0007669"/>
    <property type="project" value="UniProtKB-KW"/>
</dbReference>
<protein>
    <submittedName>
        <fullName evidence="8">Sigma-70 family RNA polymerase sigma factor</fullName>
    </submittedName>
</protein>
<dbReference type="OrthoDB" id="9794508at2"/>
<dbReference type="Gene3D" id="1.10.1740.10">
    <property type="match status" value="1"/>
</dbReference>
<feature type="compositionally biased region" description="Basic and acidic residues" evidence="5">
    <location>
        <begin position="228"/>
        <end position="242"/>
    </location>
</feature>
<keyword evidence="9" id="KW-1185">Reference proteome</keyword>
<evidence type="ECO:0000259" key="6">
    <source>
        <dbReference type="Pfam" id="PF04542"/>
    </source>
</evidence>
<dbReference type="InterPro" id="IPR039425">
    <property type="entry name" value="RNA_pol_sigma-70-like"/>
</dbReference>
<dbReference type="RefSeq" id="WP_129442978.1">
    <property type="nucleotide sequence ID" value="NZ_CP035492.1"/>
</dbReference>
<feature type="region of interest" description="Disordered" evidence="5">
    <location>
        <begin position="213"/>
        <end position="242"/>
    </location>
</feature>
<reference evidence="8 9" key="1">
    <citation type="submission" date="2019-01" db="EMBL/GenBank/DDBJ databases">
        <title>Genome sequencing of strain FW100M-2.</title>
        <authorList>
            <person name="Heo J."/>
            <person name="Kim S.-J."/>
            <person name="Kim J.-S."/>
            <person name="Hong S.-B."/>
            <person name="Kwon S.-W."/>
        </authorList>
    </citation>
    <scope>NUCLEOTIDE SEQUENCE [LARGE SCALE GENOMIC DNA]</scope>
    <source>
        <strain evidence="8 9">FW100M-2</strain>
    </source>
</reference>
<dbReference type="GO" id="GO:0006352">
    <property type="term" value="P:DNA-templated transcription initiation"/>
    <property type="evidence" value="ECO:0007669"/>
    <property type="project" value="InterPro"/>
</dbReference>
<dbReference type="PANTHER" id="PTHR43133:SF51">
    <property type="entry name" value="RNA POLYMERASE SIGMA FACTOR"/>
    <property type="match status" value="1"/>
</dbReference>
<dbReference type="EMBL" id="CP035492">
    <property type="protein sequence ID" value="QAY67813.1"/>
    <property type="molecule type" value="Genomic_DNA"/>
</dbReference>
<evidence type="ECO:0000256" key="5">
    <source>
        <dbReference type="SAM" id="MobiDB-lite"/>
    </source>
</evidence>
<dbReference type="CDD" id="cd06171">
    <property type="entry name" value="Sigma70_r4"/>
    <property type="match status" value="1"/>
</dbReference>
<accession>A0A4P6EZR8</accession>
<dbReference type="SUPFAM" id="SSF88659">
    <property type="entry name" value="Sigma3 and sigma4 domains of RNA polymerase sigma factors"/>
    <property type="match status" value="1"/>
</dbReference>
<dbReference type="NCBIfam" id="TIGR02937">
    <property type="entry name" value="sigma70-ECF"/>
    <property type="match status" value="1"/>
</dbReference>
<proteinExistence type="inferred from homology"/>
<evidence type="ECO:0000256" key="1">
    <source>
        <dbReference type="ARBA" id="ARBA00010641"/>
    </source>
</evidence>
<gene>
    <name evidence="8" type="ORF">ET464_16870</name>
</gene>
<evidence type="ECO:0000256" key="2">
    <source>
        <dbReference type="ARBA" id="ARBA00023015"/>
    </source>
</evidence>
<dbReference type="InterPro" id="IPR036388">
    <property type="entry name" value="WH-like_DNA-bd_sf"/>
</dbReference>
<name>A0A4P6EZR8_9BACL</name>
<dbReference type="KEGG" id="pprt:ET464_16870"/>
<sequence length="242" mass="27053">MQPIRLLQASLFIERQGEAMGNEREMVSRLKAGDREALARLMDAYGKEVYRTAALLLKDTHLAEDISQDVFLNAYRKINQLNDPLSIRSWLLRMTVNRCRSHMRRASWKRLLPGGSRLLTHETGAADVTLPSQAGNAASEPVVPGSEAWVSAKLLRDAIGDLPFRYREVIVLYYYEELPVGAIAEWLGEPAGTVKSKLQRGRKLLKSMLDEGGWADEDRGAGISATGKFDRNERKGAAERSI</sequence>
<dbReference type="InterPro" id="IPR007627">
    <property type="entry name" value="RNA_pol_sigma70_r2"/>
</dbReference>
<comment type="similarity">
    <text evidence="1">Belongs to the sigma-70 factor family. ECF subfamily.</text>
</comment>
<dbReference type="InterPro" id="IPR013249">
    <property type="entry name" value="RNA_pol_sigma70_r4_t2"/>
</dbReference>
<dbReference type="Proteomes" id="UP000293568">
    <property type="component" value="Chromosome"/>
</dbReference>
<dbReference type="InterPro" id="IPR013324">
    <property type="entry name" value="RNA_pol_sigma_r3/r4-like"/>
</dbReference>